<name>A0A1B7X3N3_APHFL</name>
<dbReference type="AlphaFoldDB" id="A0A1B7X3N3"/>
<protein>
    <recommendedName>
        <fullName evidence="1">Peptidase S74 domain-containing protein</fullName>
    </recommendedName>
</protein>
<dbReference type="Pfam" id="PF13884">
    <property type="entry name" value="Peptidase_S74"/>
    <property type="match status" value="1"/>
</dbReference>
<dbReference type="PROSITE" id="PS51688">
    <property type="entry name" value="ICA"/>
    <property type="match status" value="1"/>
</dbReference>
<dbReference type="PATRIC" id="fig|1710896.3.peg.6216"/>
<dbReference type="EMBL" id="LJOW01000036">
    <property type="protein sequence ID" value="OBQ43986.1"/>
    <property type="molecule type" value="Genomic_DNA"/>
</dbReference>
<evidence type="ECO:0000259" key="1">
    <source>
        <dbReference type="PROSITE" id="PS51688"/>
    </source>
</evidence>
<dbReference type="Proteomes" id="UP000092093">
    <property type="component" value="Unassembled WGS sequence"/>
</dbReference>
<dbReference type="InterPro" id="IPR030392">
    <property type="entry name" value="S74_ICA"/>
</dbReference>
<gene>
    <name evidence="2" type="ORF">AN484_09585</name>
</gene>
<sequence length="1075" mass="112422">MSSQLQVTGEAKIRAIQGPVVANSGVITALDGVASQYVRGDGTLANFPTSGGGGGGSVSYYLNGSVNQGNINGSVYYQMSKTPVIGAGTDFSISNNDLIAQFITDANDPSLLEIPAGNWNFEMFFSASSNGGTPSFYVQLFKYNTIGGFTLISSSSANPEGITNGTAIDLYTTALAVPSTALSLTDRLMIRVFVNNSGRTITLHTEDSHLCQVITTFSTGITALNGLTKQVQFFAVGTSGSDFNIVSSGATHTFNIPNADGSARGLVTTGAQSFGGNKSFGGTLTASNLNVSGVLTVFGNLSNGTYNYTLPSANGQLALTSQIPSISGSSYRVIRYNVAGTNIEGGSIYDDGSATGSPTGLVEINSRLRVNNFTELNRYLTIVQNTDPAFVPPTSGINLELFFNTPSGIPGYAPDSAYIRARKASDDSLKRLFVLGSELILNQTTSGKTLINKQGATQTTSKLEVAGYTRFDNAVNINSVLYFNATDESSPTYIQAPSGNLSVVTTGTILLRSGINTGVYVADTGFVGINGATPTVALTVSGAGSFTGALTVNGLINNTYSNNTFLGLNIRNTSTGDNALSGLSIQNAGGTTVGQINYVSTVYANPTLRNTLLINTVFDNKLAFGTNSGGGDTRADIYFTVNPAFTLDVYNPNQIHILGTSRNVIINYSGSDFGANFQVNGTTRLSDALTGTSANFSSSVTAASGTFNGTLITSVGNGLIIGGTGFAFAPSSTRGALQIVGSTDRLISFGTNGNQDAYIYSAASITQIVSTPDISFVVSSERMRITSTGNVGIGTSSPTSFASNTLQINGATSSSIKVTNTSGGTGNNDGLDILQSIVDTYIWNRSAGFISLGTTNTERMRITSGGLVGIGTSSPLAALDKTLTVFGTGIFQTTTGGGNYNENLRLNRNTGNGYASLILGGAYNSTAGSGVGQWALAATPVALGYRFDFDYNGATKGYIDPSSGVYVVLSDKNKKKDFEDSTIGLNAVLGLKPTLFRMIDEDNLINKQLGFIAQEVKECIPQAYVETIDGFIGLQDRPIIAALVKGMQEMVYKYDTKLQEQQAQIEELKALIKNK</sequence>
<evidence type="ECO:0000313" key="2">
    <source>
        <dbReference type="EMBL" id="OBQ43986.1"/>
    </source>
</evidence>
<evidence type="ECO:0000313" key="3">
    <source>
        <dbReference type="Proteomes" id="UP000092093"/>
    </source>
</evidence>
<accession>A0A1B7X3N3</accession>
<proteinExistence type="predicted"/>
<feature type="domain" description="Peptidase S74" evidence="1">
    <location>
        <begin position="970"/>
        <end position="1065"/>
    </location>
</feature>
<organism evidence="2 3">
    <name type="scientific">Aphanizomenon flos-aquae WA102</name>
    <dbReference type="NCBI Taxonomy" id="1710896"/>
    <lineage>
        <taxon>Bacteria</taxon>
        <taxon>Bacillati</taxon>
        <taxon>Cyanobacteriota</taxon>
        <taxon>Cyanophyceae</taxon>
        <taxon>Nostocales</taxon>
        <taxon>Aphanizomenonaceae</taxon>
        <taxon>Aphanizomenon</taxon>
    </lineage>
</organism>
<comment type="caution">
    <text evidence="2">The sequence shown here is derived from an EMBL/GenBank/DDBJ whole genome shotgun (WGS) entry which is preliminary data.</text>
</comment>
<reference evidence="2 3" key="1">
    <citation type="submission" date="2015-09" db="EMBL/GenBank/DDBJ databases">
        <title>Aphanizomenon flos-aquae WA102.</title>
        <authorList>
            <person name="Driscoll C."/>
        </authorList>
    </citation>
    <scope>NUCLEOTIDE SEQUENCE [LARGE SCALE GENOMIC DNA]</scope>
    <source>
        <strain evidence="2">WA102</strain>
    </source>
</reference>